<evidence type="ECO:0000313" key="2">
    <source>
        <dbReference type="EMBL" id="CDI85552.1"/>
    </source>
</evidence>
<proteinExistence type="predicted"/>
<evidence type="ECO:0000313" key="3">
    <source>
        <dbReference type="Proteomes" id="UP000018201"/>
    </source>
</evidence>
<sequence>MITFDCLLQLIDTTLQRTATLGASILNSLVGGNVVLQHEETARQFVAVLSRLSRQQQQQQQQHNRQKMPQQQQQQQQRKHTVSSSAPLSVVLQHSPSRGESVIGGAGGDSSPYPSQQQQQQQQHQHQQERRRSSLGAATATATAAAAAAAADTDSSSISFFTALLEYSRRRLIEHERLIQRVGPHTPLLLALPTMKGK</sequence>
<name>U6H142_9EIME</name>
<feature type="compositionally biased region" description="Low complexity" evidence="1">
    <location>
        <begin position="116"/>
        <end position="125"/>
    </location>
</feature>
<reference evidence="2" key="1">
    <citation type="submission" date="2013-10" db="EMBL/GenBank/DDBJ databases">
        <title>Genomic analysis of the causative agents of coccidiosis in chickens.</title>
        <authorList>
            <person name="Reid A.J."/>
            <person name="Blake D."/>
            <person name="Billington K."/>
            <person name="Browne H."/>
            <person name="Dunn M."/>
            <person name="Hung S."/>
            <person name="Kawahara F."/>
            <person name="Miranda-Saavedra D."/>
            <person name="Mourier T."/>
            <person name="Nagra H."/>
            <person name="Otto T.D."/>
            <person name="Rawlings N."/>
            <person name="Sanchez A."/>
            <person name="Sanders M."/>
            <person name="Subramaniam C."/>
            <person name="Tay Y."/>
            <person name="Dear P."/>
            <person name="Doerig C."/>
            <person name="Gruber A."/>
            <person name="Parkinson J."/>
            <person name="Shirley M."/>
            <person name="Wan K.L."/>
            <person name="Berriman M."/>
            <person name="Tomley F."/>
            <person name="Pain A."/>
        </authorList>
    </citation>
    <scope>NUCLEOTIDE SEQUENCE [LARGE SCALE GENOMIC DNA]</scope>
    <source>
        <strain evidence="2">Houghton</strain>
    </source>
</reference>
<reference evidence="2" key="2">
    <citation type="submission" date="2013-10" db="EMBL/GenBank/DDBJ databases">
        <authorList>
            <person name="Aslett M."/>
        </authorList>
    </citation>
    <scope>NUCLEOTIDE SEQUENCE [LARGE SCALE GENOMIC DNA]</scope>
    <source>
        <strain evidence="2">Houghton</strain>
    </source>
</reference>
<keyword evidence="3" id="KW-1185">Reference proteome</keyword>
<evidence type="ECO:0000256" key="1">
    <source>
        <dbReference type="SAM" id="MobiDB-lite"/>
    </source>
</evidence>
<dbReference type="AlphaFoldDB" id="U6H142"/>
<organism evidence="2 3">
    <name type="scientific">Eimeria praecox</name>
    <dbReference type="NCBI Taxonomy" id="51316"/>
    <lineage>
        <taxon>Eukaryota</taxon>
        <taxon>Sar</taxon>
        <taxon>Alveolata</taxon>
        <taxon>Apicomplexa</taxon>
        <taxon>Conoidasida</taxon>
        <taxon>Coccidia</taxon>
        <taxon>Eucoccidiorida</taxon>
        <taxon>Eimeriorina</taxon>
        <taxon>Eimeriidae</taxon>
        <taxon>Eimeria</taxon>
    </lineage>
</organism>
<accession>U6H142</accession>
<dbReference type="VEuPathDB" id="ToxoDB:EPH_0016070"/>
<feature type="compositionally biased region" description="Polar residues" evidence="1">
    <location>
        <begin position="82"/>
        <end position="98"/>
    </location>
</feature>
<feature type="compositionally biased region" description="Low complexity" evidence="1">
    <location>
        <begin position="56"/>
        <end position="76"/>
    </location>
</feature>
<dbReference type="Proteomes" id="UP000018201">
    <property type="component" value="Unassembled WGS sequence"/>
</dbReference>
<gene>
    <name evidence="2" type="ORF">EPH_0016070</name>
</gene>
<dbReference type="OrthoDB" id="348230at2759"/>
<protein>
    <submittedName>
        <fullName evidence="2">Uncharacterized protein</fullName>
    </submittedName>
</protein>
<feature type="region of interest" description="Disordered" evidence="1">
    <location>
        <begin position="56"/>
        <end position="139"/>
    </location>
</feature>
<dbReference type="EMBL" id="HG693966">
    <property type="protein sequence ID" value="CDI85552.1"/>
    <property type="molecule type" value="Genomic_DNA"/>
</dbReference>